<organism evidence="1">
    <name type="scientific">marine sediment metagenome</name>
    <dbReference type="NCBI Taxonomy" id="412755"/>
    <lineage>
        <taxon>unclassified sequences</taxon>
        <taxon>metagenomes</taxon>
        <taxon>ecological metagenomes</taxon>
    </lineage>
</organism>
<comment type="caution">
    <text evidence="1">The sequence shown here is derived from an EMBL/GenBank/DDBJ whole genome shotgun (WGS) entry which is preliminary data.</text>
</comment>
<proteinExistence type="predicted"/>
<gene>
    <name evidence="1" type="ORF">S12H4_35647</name>
</gene>
<protein>
    <submittedName>
        <fullName evidence="1">Uncharacterized protein</fullName>
    </submittedName>
</protein>
<dbReference type="AlphaFoldDB" id="X1T4R3"/>
<dbReference type="EMBL" id="BARW01021187">
    <property type="protein sequence ID" value="GAJ00313.1"/>
    <property type="molecule type" value="Genomic_DNA"/>
</dbReference>
<accession>X1T4R3</accession>
<feature type="non-terminal residue" evidence="1">
    <location>
        <position position="42"/>
    </location>
</feature>
<sequence>MRTEQETRDLKAELTKLTGFIAEYSDRIALDKADIAFACNVC</sequence>
<name>X1T4R3_9ZZZZ</name>
<reference evidence="1" key="1">
    <citation type="journal article" date="2014" name="Front. Microbiol.">
        <title>High frequency of phylogenetically diverse reductive dehalogenase-homologous genes in deep subseafloor sedimentary metagenomes.</title>
        <authorList>
            <person name="Kawai M."/>
            <person name="Futagami T."/>
            <person name="Toyoda A."/>
            <person name="Takaki Y."/>
            <person name="Nishi S."/>
            <person name="Hori S."/>
            <person name="Arai W."/>
            <person name="Tsubouchi T."/>
            <person name="Morono Y."/>
            <person name="Uchiyama I."/>
            <person name="Ito T."/>
            <person name="Fujiyama A."/>
            <person name="Inagaki F."/>
            <person name="Takami H."/>
        </authorList>
    </citation>
    <scope>NUCLEOTIDE SEQUENCE</scope>
    <source>
        <strain evidence="1">Expedition CK06-06</strain>
    </source>
</reference>
<evidence type="ECO:0000313" key="1">
    <source>
        <dbReference type="EMBL" id="GAJ00313.1"/>
    </source>
</evidence>